<sequence length="67" mass="8252">MKDTYQWHSEISDMLVAYLKEKRITEFKFNLQEKYLKRFDNYYDRNGYSDIRLTKQMTDGFGGTPYY</sequence>
<dbReference type="Proteomes" id="UP000199337">
    <property type="component" value="Unassembled WGS sequence"/>
</dbReference>
<accession>A0A1I2ZAJ2</accession>
<reference evidence="2" key="1">
    <citation type="submission" date="2016-10" db="EMBL/GenBank/DDBJ databases">
        <authorList>
            <person name="Varghese N."/>
            <person name="Submissions S."/>
        </authorList>
    </citation>
    <scope>NUCLEOTIDE SEQUENCE [LARGE SCALE GENOMIC DNA]</scope>
    <source>
        <strain evidence="2">DSM 17038</strain>
    </source>
</reference>
<evidence type="ECO:0000313" key="1">
    <source>
        <dbReference type="EMBL" id="SFH34569.1"/>
    </source>
</evidence>
<gene>
    <name evidence="1" type="ORF">SAMN05660649_04840</name>
</gene>
<dbReference type="RefSeq" id="WP_092475505.1">
    <property type="nucleotide sequence ID" value="NZ_FOOX01000025.1"/>
</dbReference>
<protein>
    <submittedName>
        <fullName evidence="1">Uncharacterized protein</fullName>
    </submittedName>
</protein>
<dbReference type="AlphaFoldDB" id="A0A1I2ZAJ2"/>
<dbReference type="EMBL" id="FOOX01000025">
    <property type="protein sequence ID" value="SFH34569.1"/>
    <property type="molecule type" value="Genomic_DNA"/>
</dbReference>
<keyword evidence="2" id="KW-1185">Reference proteome</keyword>
<evidence type="ECO:0000313" key="2">
    <source>
        <dbReference type="Proteomes" id="UP000199337"/>
    </source>
</evidence>
<proteinExistence type="predicted"/>
<name>A0A1I2ZAJ2_9FIRM</name>
<organism evidence="1 2">
    <name type="scientific">Desulfotruncus arcticus DSM 17038</name>
    <dbReference type="NCBI Taxonomy" id="1121424"/>
    <lineage>
        <taxon>Bacteria</taxon>
        <taxon>Bacillati</taxon>
        <taxon>Bacillota</taxon>
        <taxon>Clostridia</taxon>
        <taxon>Eubacteriales</taxon>
        <taxon>Desulfallaceae</taxon>
        <taxon>Desulfotruncus</taxon>
    </lineage>
</organism>